<sequence>MSKCPFSTVAGWFGWKRDAKPAHHELFLKQEQMNQVAVSYTIDDSELDEQLRMIRFTEQDLRVIKMIQPLMVSQIDWIVEQFYDAVLKVGKLEKIIHDHSSVERLRRTLKVHLTELFSGQIDRKFVEKRIGIALIHQRIGLEPKWYMGAFQNLQNAFLQVVQTHVQDREESVVISGIVTKLLNFEQQLVLEAYEKENLRQRELEHERYRSDLRSISEELSLLTDVSSRSVDGLISSSGGVKEALEMTVQQSKTSQSLAGTGQERLNSLETRIHAIHDRADHMQTAIGQLSELMGQIKEIVTIVQDIAEQTNLLSLNAAIEAARAGEHGRGFSIVADQVRKLSEDTKTTLTRIGDIVSQSDKYNTNVIRSIAEVQQVVETSRKEAAEARRVFTGIMDSMQSNIDRTVDMESEMDTLQQVVREIGGAVSKVAASADTLRSRA</sequence>
<dbReference type="Pfam" id="PF00015">
    <property type="entry name" value="MCPsignal"/>
    <property type="match status" value="1"/>
</dbReference>
<dbReference type="GO" id="GO:0004888">
    <property type="term" value="F:transmembrane signaling receptor activity"/>
    <property type="evidence" value="ECO:0007669"/>
    <property type="project" value="InterPro"/>
</dbReference>
<accession>F8F9Z3</accession>
<reference evidence="6" key="1">
    <citation type="submission" date="2011-06" db="EMBL/GenBank/DDBJ databases">
        <title>Complete genome sequence of Paenibacillus mucilaginosus KNP414.</title>
        <authorList>
            <person name="Wang J."/>
            <person name="Hu S."/>
            <person name="Hu X."/>
            <person name="Zhang B."/>
            <person name="Dong D."/>
            <person name="Zhang S."/>
            <person name="Zhao K."/>
            <person name="Wu D."/>
        </authorList>
    </citation>
    <scope>NUCLEOTIDE SEQUENCE [LARGE SCALE GENOMIC DNA]</scope>
    <source>
        <strain evidence="6">KNP414</strain>
    </source>
</reference>
<dbReference type="GO" id="GO:0007165">
    <property type="term" value="P:signal transduction"/>
    <property type="evidence" value="ECO:0007669"/>
    <property type="project" value="UniProtKB-KW"/>
</dbReference>
<dbReference type="InterPro" id="IPR004090">
    <property type="entry name" value="Chemotax_Me-accpt_rcpt"/>
</dbReference>
<dbReference type="Gene3D" id="1.10.287.950">
    <property type="entry name" value="Methyl-accepting chemotaxis protein"/>
    <property type="match status" value="1"/>
</dbReference>
<evidence type="ECO:0000256" key="3">
    <source>
        <dbReference type="PROSITE-ProRule" id="PRU00284"/>
    </source>
</evidence>
<gene>
    <name evidence="5" type="ordered locus">KNP414_06672</name>
</gene>
<keyword evidence="1 3" id="KW-0807">Transducer</keyword>
<dbReference type="Gene3D" id="1.10.490.10">
    <property type="entry name" value="Globins"/>
    <property type="match status" value="1"/>
</dbReference>
<protein>
    <submittedName>
        <fullName evidence="5">Methyl-accepting chemotaxis sensory transducer</fullName>
    </submittedName>
</protein>
<dbReference type="PROSITE" id="PS50111">
    <property type="entry name" value="CHEMOTAXIS_TRANSDUC_2"/>
    <property type="match status" value="1"/>
</dbReference>
<dbReference type="GO" id="GO:0020037">
    <property type="term" value="F:heme binding"/>
    <property type="evidence" value="ECO:0007669"/>
    <property type="project" value="InterPro"/>
</dbReference>
<dbReference type="GO" id="GO:0019825">
    <property type="term" value="F:oxygen binding"/>
    <property type="evidence" value="ECO:0007669"/>
    <property type="project" value="InterPro"/>
</dbReference>
<dbReference type="HOGENOM" id="CLU_000445_21_4_9"/>
<evidence type="ECO:0000259" key="4">
    <source>
        <dbReference type="PROSITE" id="PS50111"/>
    </source>
</evidence>
<dbReference type="InterPro" id="IPR044398">
    <property type="entry name" value="Globin-sensor_dom"/>
</dbReference>
<dbReference type="AlphaFoldDB" id="F8F9Z3"/>
<name>F8F9Z3_PAEMK</name>
<dbReference type="PATRIC" id="fig|1036673.3.peg.6220"/>
<reference evidence="5 6" key="2">
    <citation type="journal article" date="2013" name="Genome Announc.">
        <title>Genome Sequence of Growth-Improving Paenibacillus mucilaginosus Strain KNP414.</title>
        <authorList>
            <person name="Lu J.J."/>
            <person name="Wang J.F."/>
            <person name="Hu X.F."/>
        </authorList>
    </citation>
    <scope>NUCLEOTIDE SEQUENCE [LARGE SCALE GENOMIC DNA]</scope>
    <source>
        <strain evidence="5 6">KNP414</strain>
    </source>
</reference>
<dbReference type="Proteomes" id="UP000006620">
    <property type="component" value="Chromosome"/>
</dbReference>
<evidence type="ECO:0000256" key="1">
    <source>
        <dbReference type="ARBA" id="ARBA00023224"/>
    </source>
</evidence>
<feature type="domain" description="Methyl-accepting transducer" evidence="4">
    <location>
        <begin position="210"/>
        <end position="430"/>
    </location>
</feature>
<organism evidence="5 6">
    <name type="scientific">Paenibacillus mucilaginosus (strain KNP414)</name>
    <dbReference type="NCBI Taxonomy" id="1036673"/>
    <lineage>
        <taxon>Bacteria</taxon>
        <taxon>Bacillati</taxon>
        <taxon>Bacillota</taxon>
        <taxon>Bacilli</taxon>
        <taxon>Bacillales</taxon>
        <taxon>Paenibacillaceae</taxon>
        <taxon>Paenibacillus</taxon>
    </lineage>
</organism>
<dbReference type="SUPFAM" id="SSF46458">
    <property type="entry name" value="Globin-like"/>
    <property type="match status" value="1"/>
</dbReference>
<dbReference type="PANTHER" id="PTHR32089">
    <property type="entry name" value="METHYL-ACCEPTING CHEMOTAXIS PROTEIN MCPB"/>
    <property type="match status" value="1"/>
</dbReference>
<dbReference type="KEGG" id="pms:KNP414_06672"/>
<dbReference type="SMART" id="SM00283">
    <property type="entry name" value="MA"/>
    <property type="match status" value="1"/>
</dbReference>
<dbReference type="GO" id="GO:0016020">
    <property type="term" value="C:membrane"/>
    <property type="evidence" value="ECO:0007669"/>
    <property type="project" value="InterPro"/>
</dbReference>
<dbReference type="PANTHER" id="PTHR32089:SF118">
    <property type="entry name" value="HEME-BASED AEROTACTIC TRANSDUCER HEMAT"/>
    <property type="match status" value="1"/>
</dbReference>
<evidence type="ECO:0000313" key="5">
    <source>
        <dbReference type="EMBL" id="AEI45191.1"/>
    </source>
</evidence>
<comment type="similarity">
    <text evidence="2">Belongs to the methyl-accepting chemotaxis (MCP) protein family.</text>
</comment>
<dbReference type="EMBL" id="CP002869">
    <property type="protein sequence ID" value="AEI45191.1"/>
    <property type="molecule type" value="Genomic_DNA"/>
</dbReference>
<dbReference type="InterPro" id="IPR039379">
    <property type="entry name" value="Protoglobin_sensor_dom"/>
</dbReference>
<evidence type="ECO:0000256" key="2">
    <source>
        <dbReference type="ARBA" id="ARBA00029447"/>
    </source>
</evidence>
<dbReference type="CDD" id="cd01068">
    <property type="entry name" value="globin_sensor"/>
    <property type="match status" value="1"/>
</dbReference>
<dbReference type="Pfam" id="PF11563">
    <property type="entry name" value="Protoglobin"/>
    <property type="match status" value="1"/>
</dbReference>
<dbReference type="InterPro" id="IPR009050">
    <property type="entry name" value="Globin-like_sf"/>
</dbReference>
<proteinExistence type="inferred from homology"/>
<dbReference type="RefSeq" id="WP_013920335.1">
    <property type="nucleotide sequence ID" value="NC_015690.1"/>
</dbReference>
<dbReference type="SUPFAM" id="SSF58104">
    <property type="entry name" value="Methyl-accepting chemotaxis protein (MCP) signaling domain"/>
    <property type="match status" value="1"/>
</dbReference>
<dbReference type="InterPro" id="IPR004089">
    <property type="entry name" value="MCPsignal_dom"/>
</dbReference>
<evidence type="ECO:0000313" key="6">
    <source>
        <dbReference type="Proteomes" id="UP000006620"/>
    </source>
</evidence>
<dbReference type="GO" id="GO:0006935">
    <property type="term" value="P:chemotaxis"/>
    <property type="evidence" value="ECO:0007669"/>
    <property type="project" value="InterPro"/>
</dbReference>
<dbReference type="PRINTS" id="PR00260">
    <property type="entry name" value="CHEMTRNSDUCR"/>
</dbReference>
<dbReference type="InterPro" id="IPR012292">
    <property type="entry name" value="Globin/Proto"/>
</dbReference>